<organism evidence="2 3">
    <name type="scientific">Koribacter versatilis (strain Ellin345)</name>
    <dbReference type="NCBI Taxonomy" id="204669"/>
    <lineage>
        <taxon>Bacteria</taxon>
        <taxon>Pseudomonadati</taxon>
        <taxon>Acidobacteriota</taxon>
        <taxon>Terriglobia</taxon>
        <taxon>Terriglobales</taxon>
        <taxon>Candidatus Korobacteraceae</taxon>
        <taxon>Candidatus Korobacter</taxon>
    </lineage>
</organism>
<feature type="compositionally biased region" description="Polar residues" evidence="1">
    <location>
        <begin position="11"/>
        <end position="22"/>
    </location>
</feature>
<feature type="compositionally biased region" description="Basic and acidic residues" evidence="1">
    <location>
        <begin position="73"/>
        <end position="83"/>
    </location>
</feature>
<dbReference type="eggNOG" id="COG0195">
    <property type="taxonomic scope" value="Bacteria"/>
</dbReference>
<feature type="region of interest" description="Disordered" evidence="1">
    <location>
        <begin position="1"/>
        <end position="83"/>
    </location>
</feature>
<feature type="compositionally biased region" description="Acidic residues" evidence="1">
    <location>
        <begin position="51"/>
        <end position="60"/>
    </location>
</feature>
<evidence type="ECO:0000256" key="1">
    <source>
        <dbReference type="SAM" id="MobiDB-lite"/>
    </source>
</evidence>
<dbReference type="EMBL" id="CP000360">
    <property type="protein sequence ID" value="ABF42124.1"/>
    <property type="molecule type" value="Genomic_DNA"/>
</dbReference>
<feature type="compositionally biased region" description="Acidic residues" evidence="1">
    <location>
        <begin position="26"/>
        <end position="37"/>
    </location>
</feature>
<dbReference type="AlphaFoldDB" id="Q1ILX6"/>
<dbReference type="KEGG" id="aba:Acid345_3123"/>
<reference evidence="2 3" key="1">
    <citation type="journal article" date="2009" name="Appl. Environ. Microbiol.">
        <title>Three genomes from the phylum Acidobacteria provide insight into the lifestyles of these microorganisms in soils.</title>
        <authorList>
            <person name="Ward N.L."/>
            <person name="Challacombe J.F."/>
            <person name="Janssen P.H."/>
            <person name="Henrissat B."/>
            <person name="Coutinho P.M."/>
            <person name="Wu M."/>
            <person name="Xie G."/>
            <person name="Haft D.H."/>
            <person name="Sait M."/>
            <person name="Badger J."/>
            <person name="Barabote R.D."/>
            <person name="Bradley B."/>
            <person name="Brettin T.S."/>
            <person name="Brinkac L.M."/>
            <person name="Bruce D."/>
            <person name="Creasy T."/>
            <person name="Daugherty S.C."/>
            <person name="Davidsen T.M."/>
            <person name="DeBoy R.T."/>
            <person name="Detter J.C."/>
            <person name="Dodson R.J."/>
            <person name="Durkin A.S."/>
            <person name="Ganapathy A."/>
            <person name="Gwinn-Giglio M."/>
            <person name="Han C.S."/>
            <person name="Khouri H."/>
            <person name="Kiss H."/>
            <person name="Kothari S.P."/>
            <person name="Madupu R."/>
            <person name="Nelson K.E."/>
            <person name="Nelson W.C."/>
            <person name="Paulsen I."/>
            <person name="Penn K."/>
            <person name="Ren Q."/>
            <person name="Rosovitz M.J."/>
            <person name="Selengut J.D."/>
            <person name="Shrivastava S."/>
            <person name="Sullivan S.A."/>
            <person name="Tapia R."/>
            <person name="Thompson L.S."/>
            <person name="Watkins K.L."/>
            <person name="Yang Q."/>
            <person name="Yu C."/>
            <person name="Zafar N."/>
            <person name="Zhou L."/>
            <person name="Kuske C.R."/>
        </authorList>
    </citation>
    <scope>NUCLEOTIDE SEQUENCE [LARGE SCALE GENOMIC DNA]</scope>
    <source>
        <strain evidence="2 3">Ellin345</strain>
    </source>
</reference>
<dbReference type="Proteomes" id="UP000002432">
    <property type="component" value="Chromosome"/>
</dbReference>
<dbReference type="STRING" id="204669.Acid345_3123"/>
<name>Q1ILX6_KORVE</name>
<dbReference type="RefSeq" id="WP_011523923.1">
    <property type="nucleotide sequence ID" value="NC_008009.1"/>
</dbReference>
<keyword evidence="3" id="KW-1185">Reference proteome</keyword>
<evidence type="ECO:0000313" key="3">
    <source>
        <dbReference type="Proteomes" id="UP000002432"/>
    </source>
</evidence>
<dbReference type="OrthoDB" id="123278at2"/>
<gene>
    <name evidence="2" type="ordered locus">Acid345_3123</name>
</gene>
<accession>Q1ILX6</accession>
<dbReference type="EnsemblBacteria" id="ABF42124">
    <property type="protein sequence ID" value="ABF42124"/>
    <property type="gene ID" value="Acid345_3123"/>
</dbReference>
<evidence type="ECO:0000313" key="2">
    <source>
        <dbReference type="EMBL" id="ABF42124.1"/>
    </source>
</evidence>
<protein>
    <submittedName>
        <fullName evidence="2">Uncharacterized protein</fullName>
    </submittedName>
</protein>
<dbReference type="HOGENOM" id="CLU_2538156_0_0_0"/>
<proteinExistence type="predicted"/>
<sequence length="83" mass="9031">MPSKRELGPNSAGQSGDQQDISDLTDANDESVEELLEESNAFEAEAVLGAEDAEPADEAEVTTHELPEDDIPAEYRNDQNRDV</sequence>